<keyword evidence="3" id="KW-1185">Reference proteome</keyword>
<sequence length="74" mass="7966">MVVSARTSTSKDNPPPQLPPPPPKPQIPILDSTIETVLQQLAYLASKMEAMDAAMKAQSRAKGPTSVANQHYSH</sequence>
<evidence type="ECO:0000313" key="3">
    <source>
        <dbReference type="Proteomes" id="UP000027138"/>
    </source>
</evidence>
<dbReference type="EMBL" id="KK914214">
    <property type="protein sequence ID" value="KDP46618.1"/>
    <property type="molecule type" value="Genomic_DNA"/>
</dbReference>
<accession>A0A067LGZ3</accession>
<evidence type="ECO:0000313" key="2">
    <source>
        <dbReference type="EMBL" id="KDP46618.1"/>
    </source>
</evidence>
<name>A0A067LGZ3_JATCU</name>
<organism evidence="2 3">
    <name type="scientific">Jatropha curcas</name>
    <name type="common">Barbados nut</name>
    <dbReference type="NCBI Taxonomy" id="180498"/>
    <lineage>
        <taxon>Eukaryota</taxon>
        <taxon>Viridiplantae</taxon>
        <taxon>Streptophyta</taxon>
        <taxon>Embryophyta</taxon>
        <taxon>Tracheophyta</taxon>
        <taxon>Spermatophyta</taxon>
        <taxon>Magnoliopsida</taxon>
        <taxon>eudicotyledons</taxon>
        <taxon>Gunneridae</taxon>
        <taxon>Pentapetalae</taxon>
        <taxon>rosids</taxon>
        <taxon>fabids</taxon>
        <taxon>Malpighiales</taxon>
        <taxon>Euphorbiaceae</taxon>
        <taxon>Crotonoideae</taxon>
        <taxon>Jatropheae</taxon>
        <taxon>Jatropha</taxon>
    </lineage>
</organism>
<reference evidence="2 3" key="1">
    <citation type="journal article" date="2014" name="PLoS ONE">
        <title>Global Analysis of Gene Expression Profiles in Physic Nut (Jatropha curcas L.) Seedlings Exposed to Salt Stress.</title>
        <authorList>
            <person name="Zhang L."/>
            <person name="Zhang C."/>
            <person name="Wu P."/>
            <person name="Chen Y."/>
            <person name="Li M."/>
            <person name="Jiang H."/>
            <person name="Wu G."/>
        </authorList>
    </citation>
    <scope>NUCLEOTIDE SEQUENCE [LARGE SCALE GENOMIC DNA]</scope>
    <source>
        <strain evidence="3">cv. GZQX0401</strain>
        <tissue evidence="2">Young leaves</tissue>
    </source>
</reference>
<feature type="region of interest" description="Disordered" evidence="1">
    <location>
        <begin position="1"/>
        <end position="27"/>
    </location>
</feature>
<dbReference type="AlphaFoldDB" id="A0A067LGZ3"/>
<dbReference type="Proteomes" id="UP000027138">
    <property type="component" value="Unassembled WGS sequence"/>
</dbReference>
<protein>
    <submittedName>
        <fullName evidence="2">Uncharacterized protein</fullName>
    </submittedName>
</protein>
<feature type="region of interest" description="Disordered" evidence="1">
    <location>
        <begin position="52"/>
        <end position="74"/>
    </location>
</feature>
<evidence type="ECO:0000256" key="1">
    <source>
        <dbReference type="SAM" id="MobiDB-lite"/>
    </source>
</evidence>
<feature type="compositionally biased region" description="Pro residues" evidence="1">
    <location>
        <begin position="13"/>
        <end position="26"/>
    </location>
</feature>
<proteinExistence type="predicted"/>
<feature type="compositionally biased region" description="Polar residues" evidence="1">
    <location>
        <begin position="1"/>
        <end position="12"/>
    </location>
</feature>
<gene>
    <name evidence="2" type="ORF">JCGZ_04552</name>
</gene>